<dbReference type="HAMAP" id="MF_02062">
    <property type="entry name" value="GltS"/>
    <property type="match status" value="1"/>
</dbReference>
<keyword evidence="1" id="KW-0997">Cell inner membrane</keyword>
<keyword evidence="1" id="KW-0769">Symport</keyword>
<keyword evidence="1" id="KW-0739">Sodium transport</keyword>
<comment type="similarity">
    <text evidence="1">Belongs to the glutamate:Na(+) symporter (ESS) (TC 2.A.27) family.</text>
</comment>
<dbReference type="RefSeq" id="WP_025049239.1">
    <property type="nucleotide sequence ID" value="NZ_QBKU01000005.1"/>
</dbReference>
<dbReference type="Proteomes" id="UP000244092">
    <property type="component" value="Unassembled WGS sequence"/>
</dbReference>
<feature type="transmembrane region" description="Helical" evidence="1">
    <location>
        <begin position="6"/>
        <end position="25"/>
    </location>
</feature>
<dbReference type="GO" id="GO:0015501">
    <property type="term" value="F:glutamate:sodium symporter activity"/>
    <property type="evidence" value="ECO:0007669"/>
    <property type="project" value="UniProtKB-UniRule"/>
</dbReference>
<keyword evidence="1" id="KW-0029">Amino-acid transport</keyword>
<keyword evidence="1" id="KW-0813">Transport</keyword>
<dbReference type="Proteomes" id="UP000027337">
    <property type="component" value="Unassembled WGS sequence"/>
</dbReference>
<name>A0A061SWG3_9RHOB</name>
<evidence type="ECO:0000256" key="1">
    <source>
        <dbReference type="HAMAP-Rule" id="MF_02062"/>
    </source>
</evidence>
<dbReference type="PANTHER" id="PTHR36178:SF1">
    <property type="entry name" value="SODIUM_GLUTAMATE SYMPORTER"/>
    <property type="match status" value="1"/>
</dbReference>
<feature type="transmembrane region" description="Helical" evidence="1">
    <location>
        <begin position="96"/>
        <end position="123"/>
    </location>
</feature>
<organism evidence="3 5">
    <name type="scientific">Sulfitobacter mediterraneus</name>
    <dbReference type="NCBI Taxonomy" id="83219"/>
    <lineage>
        <taxon>Bacteria</taxon>
        <taxon>Pseudomonadati</taxon>
        <taxon>Pseudomonadota</taxon>
        <taxon>Alphaproteobacteria</taxon>
        <taxon>Rhodobacterales</taxon>
        <taxon>Roseobacteraceae</taxon>
        <taxon>Sulfitobacter</taxon>
    </lineage>
</organism>
<feature type="transmembrane region" description="Helical" evidence="1">
    <location>
        <begin position="343"/>
        <end position="363"/>
    </location>
</feature>
<feature type="transmembrane region" description="Helical" evidence="1">
    <location>
        <begin position="162"/>
        <end position="182"/>
    </location>
</feature>
<dbReference type="InterPro" id="IPR004445">
    <property type="entry name" value="GltS"/>
</dbReference>
<dbReference type="GO" id="GO:0005886">
    <property type="term" value="C:plasma membrane"/>
    <property type="evidence" value="ECO:0007669"/>
    <property type="project" value="UniProtKB-SubCell"/>
</dbReference>
<accession>A0A061SWG3</accession>
<protein>
    <recommendedName>
        <fullName evidence="1 2">Sodium/glutamate symporter</fullName>
    </recommendedName>
</protein>
<dbReference type="GO" id="GO:0015813">
    <property type="term" value="P:L-glutamate transmembrane transport"/>
    <property type="evidence" value="ECO:0007669"/>
    <property type="project" value="UniProtKB-UniRule"/>
</dbReference>
<gene>
    <name evidence="1" type="primary">gltS</name>
    <name evidence="4" type="ORF">C8N31_10543</name>
    <name evidence="3" type="ORF">PM02_06680</name>
</gene>
<dbReference type="EMBL" id="JEMU01000004">
    <property type="protein sequence ID" value="KAJ03990.1"/>
    <property type="molecule type" value="Genomic_DNA"/>
</dbReference>
<comment type="caution">
    <text evidence="3">The sequence shown here is derived from an EMBL/GenBank/DDBJ whole genome shotgun (WGS) entry which is preliminary data.</text>
</comment>
<reference evidence="4 6" key="2">
    <citation type="submission" date="2018-04" db="EMBL/GenBank/DDBJ databases">
        <title>Genomic Encyclopedia of Archaeal and Bacterial Type Strains, Phase II (KMG-II): from individual species to whole genera.</title>
        <authorList>
            <person name="Goeker M."/>
        </authorList>
    </citation>
    <scope>NUCLEOTIDE SEQUENCE [LARGE SCALE GENOMIC DNA]</scope>
    <source>
        <strain evidence="4 6">DSM 12244</strain>
    </source>
</reference>
<comment type="subcellular location">
    <subcellularLocation>
        <location evidence="1">Cell inner membrane</location>
        <topology evidence="1">Multi-pass membrane protein</topology>
    </subcellularLocation>
</comment>
<dbReference type="EMBL" id="QBKU01000005">
    <property type="protein sequence ID" value="PTX73847.1"/>
    <property type="molecule type" value="Genomic_DNA"/>
</dbReference>
<dbReference type="PANTHER" id="PTHR36178">
    <property type="entry name" value="SLR0625 PROTEIN"/>
    <property type="match status" value="1"/>
</dbReference>
<feature type="transmembrane region" description="Helical" evidence="1">
    <location>
        <begin position="224"/>
        <end position="242"/>
    </location>
</feature>
<dbReference type="eggNOG" id="COG0786">
    <property type="taxonomic scope" value="Bacteria"/>
</dbReference>
<evidence type="ECO:0000256" key="2">
    <source>
        <dbReference type="NCBIfam" id="TIGR00210"/>
    </source>
</evidence>
<evidence type="ECO:0000313" key="5">
    <source>
        <dbReference type="Proteomes" id="UP000027337"/>
    </source>
</evidence>
<evidence type="ECO:0000313" key="6">
    <source>
        <dbReference type="Proteomes" id="UP000244092"/>
    </source>
</evidence>
<keyword evidence="1" id="KW-0406">Ion transport</keyword>
<keyword evidence="1" id="KW-0472">Membrane</keyword>
<reference evidence="3 5" key="1">
    <citation type="journal article" date="2014" name="Genome Announc.">
        <title>Draft Genome Sequences of Two Isolates of the Roseobacter Group, Sulfitobacter sp. Strains 3SOLIMAR09 and 1FIGIMAR09, from Harbors of Mallorca Island (Mediterranean Sea).</title>
        <authorList>
            <person name="Mas-Llado M."/>
            <person name="Pina-Villalonga J.M."/>
            <person name="Brunet-Galmes I."/>
            <person name="Nogales B."/>
            <person name="Bosch R."/>
        </authorList>
    </citation>
    <scope>NUCLEOTIDE SEQUENCE [LARGE SCALE GENOMIC DNA]</scope>
    <source>
        <strain evidence="3 5">1FIGIMAR09</strain>
    </source>
</reference>
<keyword evidence="1" id="KW-1003">Cell membrane</keyword>
<proteinExistence type="inferred from homology"/>
<feature type="transmembrane region" description="Helical" evidence="1">
    <location>
        <begin position="248"/>
        <end position="269"/>
    </location>
</feature>
<keyword evidence="5" id="KW-1185">Reference proteome</keyword>
<feature type="transmembrane region" description="Helical" evidence="1">
    <location>
        <begin position="37"/>
        <end position="56"/>
    </location>
</feature>
<keyword evidence="1" id="KW-0915">Sodium</keyword>
<evidence type="ECO:0000313" key="4">
    <source>
        <dbReference type="EMBL" id="PTX73847.1"/>
    </source>
</evidence>
<dbReference type="STRING" id="83219.PM02_06680"/>
<feature type="transmembrane region" description="Helical" evidence="1">
    <location>
        <begin position="312"/>
        <end position="331"/>
    </location>
</feature>
<feature type="transmembrane region" description="Helical" evidence="1">
    <location>
        <begin position="281"/>
        <end position="306"/>
    </location>
</feature>
<evidence type="ECO:0000313" key="3">
    <source>
        <dbReference type="EMBL" id="KAJ03990.1"/>
    </source>
</evidence>
<keyword evidence="1" id="KW-1133">Transmembrane helix</keyword>
<dbReference type="AlphaFoldDB" id="A0A061SWG3"/>
<keyword evidence="1" id="KW-0812">Transmembrane</keyword>
<dbReference type="OrthoDB" id="4921038at2"/>
<comment type="function">
    <text evidence="1">Catalyzes the sodium-dependent transport of glutamate.</text>
</comment>
<feature type="transmembrane region" description="Helical" evidence="1">
    <location>
        <begin position="375"/>
        <end position="400"/>
    </location>
</feature>
<dbReference type="NCBIfam" id="TIGR00210">
    <property type="entry name" value="gltS"/>
    <property type="match status" value="1"/>
</dbReference>
<sequence length="402" mass="42690">MPEIIVPAFISVTLGFVVFFLGVFLTRKIVVLGDYNIPEPVSGGLAVALLTWAFFAFTGQQITFDLEVRDYLLVVFFATIGLNARISDLFKGGRLLVLLLALTLSFMVLQNVVGLLGVTLFGLPAATSVLVGSASLIGGHGTAIAWGPQIEELTGFGAAPEMGVASATLGLILAAVLGGPIAKRLIDRNNLQSDDSEGPIVGLEFDDADNPEDLINHISLMRGMLAVHVAILLGFILHIGIIEAGVKLPLFVPCLLVGIAMSNTIPYLFPTMTWPARTKSLAVISDYCLSVFLAMSLMSLQLWTLAELGGPILAVLVLQVIMTVCFIMLIFFRLMGSSYQGAVLSAGFAGFTLGATPTAIANMSSVTKRYGPAPLAFIVLPLVSAFFVDLANAVIIQFFVSF</sequence>
<dbReference type="Pfam" id="PF03616">
    <property type="entry name" value="Glt_symporter"/>
    <property type="match status" value="1"/>
</dbReference>